<proteinExistence type="predicted"/>
<dbReference type="RefSeq" id="WP_205087185.1">
    <property type="nucleotide sequence ID" value="NZ_JACJLA010000001.1"/>
</dbReference>
<evidence type="ECO:0000313" key="1">
    <source>
        <dbReference type="EMBL" id="MBM6911867.1"/>
    </source>
</evidence>
<evidence type="ECO:0000313" key="2">
    <source>
        <dbReference type="Proteomes" id="UP000707138"/>
    </source>
</evidence>
<organism evidence="1 2">
    <name type="scientific">Veillonella magna</name>
    <dbReference type="NCBI Taxonomy" id="464322"/>
    <lineage>
        <taxon>Bacteria</taxon>
        <taxon>Bacillati</taxon>
        <taxon>Bacillota</taxon>
        <taxon>Negativicutes</taxon>
        <taxon>Veillonellales</taxon>
        <taxon>Veillonellaceae</taxon>
        <taxon>Veillonella</taxon>
    </lineage>
</organism>
<keyword evidence="2" id="KW-1185">Reference proteome</keyword>
<dbReference type="EMBL" id="JACJLA010000001">
    <property type="protein sequence ID" value="MBM6911867.1"/>
    <property type="molecule type" value="Genomic_DNA"/>
</dbReference>
<evidence type="ECO:0008006" key="3">
    <source>
        <dbReference type="Google" id="ProtNLM"/>
    </source>
</evidence>
<dbReference type="Proteomes" id="UP000707138">
    <property type="component" value="Unassembled WGS sequence"/>
</dbReference>
<gene>
    <name evidence="1" type="ORF">H6A01_00815</name>
</gene>
<accession>A0ABS2GEF0</accession>
<dbReference type="Gene3D" id="1.10.260.40">
    <property type="entry name" value="lambda repressor-like DNA-binding domains"/>
    <property type="match status" value="1"/>
</dbReference>
<dbReference type="InterPro" id="IPR010982">
    <property type="entry name" value="Lambda_DNA-bd_dom_sf"/>
</dbReference>
<comment type="caution">
    <text evidence="1">The sequence shown here is derived from an EMBL/GenBank/DDBJ whole genome shotgun (WGS) entry which is preliminary data.</text>
</comment>
<reference evidence="1 2" key="1">
    <citation type="journal article" date="2021" name="Sci. Rep.">
        <title>The distribution of antibiotic resistance genes in chicken gut microbiota commensals.</title>
        <authorList>
            <person name="Juricova H."/>
            <person name="Matiasovicova J."/>
            <person name="Kubasova T."/>
            <person name="Cejkova D."/>
            <person name="Rychlik I."/>
        </authorList>
    </citation>
    <scope>NUCLEOTIDE SEQUENCE [LARGE SCALE GENOMIC DNA]</scope>
    <source>
        <strain evidence="1 2">An537</strain>
    </source>
</reference>
<name>A0ABS2GEF0_9FIRM</name>
<protein>
    <recommendedName>
        <fullName evidence="3">HTH cro/C1-type domain-containing protein</fullName>
    </recommendedName>
</protein>
<sequence>MNEIVNLQAIKSIKDKDLREAVLQQERAKVVIKLLRLNGWTMNALAKQLKRSAVTMHRVVYGKTRSRYVESAISYVTGKSPKELWGYEDDKIAPCPKIQPWDPKNPVKSNSN</sequence>